<keyword evidence="2" id="KW-0689">Ribosomal protein</keyword>
<evidence type="ECO:0000256" key="2">
    <source>
        <dbReference type="ARBA" id="ARBA00022980"/>
    </source>
</evidence>
<evidence type="ECO:0000313" key="5">
    <source>
        <dbReference type="Proteomes" id="UP000516314"/>
    </source>
</evidence>
<organism evidence="4 5">
    <name type="scientific">Arabidopsis thaliana</name>
    <name type="common">Mouse-ear cress</name>
    <dbReference type="NCBI Taxonomy" id="3702"/>
    <lineage>
        <taxon>Eukaryota</taxon>
        <taxon>Viridiplantae</taxon>
        <taxon>Streptophyta</taxon>
        <taxon>Embryophyta</taxon>
        <taxon>Tracheophyta</taxon>
        <taxon>Spermatophyta</taxon>
        <taxon>Magnoliopsida</taxon>
        <taxon>eudicotyledons</taxon>
        <taxon>Gunneridae</taxon>
        <taxon>Pentapetalae</taxon>
        <taxon>rosids</taxon>
        <taxon>malvids</taxon>
        <taxon>Brassicales</taxon>
        <taxon>Brassicaceae</taxon>
        <taxon>Camelineae</taxon>
        <taxon>Arabidopsis</taxon>
    </lineage>
</organism>
<dbReference type="EMBL" id="LR881470">
    <property type="protein sequence ID" value="CAD5333705.1"/>
    <property type="molecule type" value="Genomic_DNA"/>
</dbReference>
<dbReference type="Gene3D" id="1.20.5.110">
    <property type="match status" value="1"/>
</dbReference>
<keyword evidence="3" id="KW-0687">Ribonucleoprotein</keyword>
<evidence type="ECO:0000313" key="4">
    <source>
        <dbReference type="EMBL" id="CAD5333705.1"/>
    </source>
</evidence>
<dbReference type="Proteomes" id="UP000516314">
    <property type="component" value="Chromosome 5"/>
</dbReference>
<name>A0A7G2FCZ2_ARATH</name>
<sequence>MPIVRDEPTSELVNINSNMKLFNAYQTLRVARTMKIYAGARAKRTSASEAEKEEKK</sequence>
<dbReference type="FunFam" id="1.20.5.110:FF:000003">
    <property type="entry name" value="60S ribosomal protein L13"/>
    <property type="match status" value="1"/>
</dbReference>
<protein>
    <submittedName>
        <fullName evidence="4">(thale cress) hypothetical protein</fullName>
    </submittedName>
</protein>
<evidence type="ECO:0000256" key="3">
    <source>
        <dbReference type="ARBA" id="ARBA00023274"/>
    </source>
</evidence>
<dbReference type="GO" id="GO:1990904">
    <property type="term" value="C:ribonucleoprotein complex"/>
    <property type="evidence" value="ECO:0007669"/>
    <property type="project" value="UniProtKB-KW"/>
</dbReference>
<gene>
    <name evidence="4" type="ORF">AT9943_LOCUS21052</name>
</gene>
<dbReference type="AlphaFoldDB" id="A0A7G2FCZ2"/>
<comment type="similarity">
    <text evidence="1">Belongs to the eukaryotic ribosomal protein eL13 family.</text>
</comment>
<accession>A0A7G2FCZ2</accession>
<proteinExistence type="inferred from homology"/>
<evidence type="ECO:0000256" key="1">
    <source>
        <dbReference type="ARBA" id="ARBA00005640"/>
    </source>
</evidence>
<reference evidence="4 5" key="1">
    <citation type="submission" date="2020-09" db="EMBL/GenBank/DDBJ databases">
        <authorList>
            <person name="Ashkenazy H."/>
        </authorList>
    </citation>
    <scope>NUCLEOTIDE SEQUENCE [LARGE SCALE GENOMIC DNA]</scope>
    <source>
        <strain evidence="5">cv. Cdm-0</strain>
    </source>
</reference>
<dbReference type="GO" id="GO:0005840">
    <property type="term" value="C:ribosome"/>
    <property type="evidence" value="ECO:0007669"/>
    <property type="project" value="UniProtKB-KW"/>
</dbReference>